<protein>
    <recommendedName>
        <fullName evidence="6">HIG1 domain-containing protein</fullName>
    </recommendedName>
</protein>
<sequence length="64" mass="6744">MSLTLNILVVITMVALVLILGAGLWSMFKGGGKLSQNLMRARVIVQFVAVLLLVALAFVMANGG</sequence>
<keyword evidence="2 5" id="KW-0812">Transmembrane</keyword>
<dbReference type="EMBL" id="UOEQ01000345">
    <property type="protein sequence ID" value="VAW21369.1"/>
    <property type="molecule type" value="Genomic_DNA"/>
</dbReference>
<accession>A0A3B0UA02</accession>
<evidence type="ECO:0000256" key="5">
    <source>
        <dbReference type="SAM" id="Phobius"/>
    </source>
</evidence>
<evidence type="ECO:0000259" key="6">
    <source>
        <dbReference type="PROSITE" id="PS51503"/>
    </source>
</evidence>
<dbReference type="InterPro" id="IPR007667">
    <property type="entry name" value="Hypoxia_induced_domain"/>
</dbReference>
<feature type="transmembrane region" description="Helical" evidence="5">
    <location>
        <begin position="6"/>
        <end position="28"/>
    </location>
</feature>
<comment type="subcellular location">
    <subcellularLocation>
        <location evidence="1">Mitochondrion</location>
    </subcellularLocation>
</comment>
<evidence type="ECO:0000256" key="2">
    <source>
        <dbReference type="ARBA" id="ARBA00022692"/>
    </source>
</evidence>
<keyword evidence="3 5" id="KW-1133">Transmembrane helix</keyword>
<feature type="transmembrane region" description="Helical" evidence="5">
    <location>
        <begin position="40"/>
        <end position="61"/>
    </location>
</feature>
<evidence type="ECO:0000313" key="7">
    <source>
        <dbReference type="EMBL" id="VAW21369.1"/>
    </source>
</evidence>
<dbReference type="NCBIfam" id="NF033233">
    <property type="entry name" value="twin_helix"/>
    <property type="match status" value="1"/>
</dbReference>
<dbReference type="Gene3D" id="6.10.140.1320">
    <property type="match status" value="1"/>
</dbReference>
<dbReference type="PROSITE" id="PS51503">
    <property type="entry name" value="HIG1"/>
    <property type="match status" value="1"/>
</dbReference>
<feature type="domain" description="HIG1" evidence="6">
    <location>
        <begin position="1"/>
        <end position="64"/>
    </location>
</feature>
<proteinExistence type="predicted"/>
<organism evidence="7">
    <name type="scientific">hydrothermal vent metagenome</name>
    <dbReference type="NCBI Taxonomy" id="652676"/>
    <lineage>
        <taxon>unclassified sequences</taxon>
        <taxon>metagenomes</taxon>
        <taxon>ecological metagenomes</taxon>
    </lineage>
</organism>
<dbReference type="AlphaFoldDB" id="A0A3B0UA02"/>
<gene>
    <name evidence="7" type="ORF">MNBD_ALPHA11-2241</name>
</gene>
<evidence type="ECO:0000256" key="1">
    <source>
        <dbReference type="ARBA" id="ARBA00004173"/>
    </source>
</evidence>
<evidence type="ECO:0000256" key="3">
    <source>
        <dbReference type="ARBA" id="ARBA00022989"/>
    </source>
</evidence>
<dbReference type="GO" id="GO:0005739">
    <property type="term" value="C:mitochondrion"/>
    <property type="evidence" value="ECO:0007669"/>
    <property type="project" value="UniProtKB-SubCell"/>
</dbReference>
<keyword evidence="4 5" id="KW-0472">Membrane</keyword>
<dbReference type="Pfam" id="PF04588">
    <property type="entry name" value="HIG_1_N"/>
    <property type="match status" value="1"/>
</dbReference>
<reference evidence="7" key="1">
    <citation type="submission" date="2018-06" db="EMBL/GenBank/DDBJ databases">
        <authorList>
            <person name="Zhirakovskaya E."/>
        </authorList>
    </citation>
    <scope>NUCLEOTIDE SEQUENCE</scope>
</reference>
<name>A0A3B0UA02_9ZZZZ</name>
<evidence type="ECO:0000256" key="4">
    <source>
        <dbReference type="ARBA" id="ARBA00023136"/>
    </source>
</evidence>